<dbReference type="InterPro" id="IPR001584">
    <property type="entry name" value="Integrase_cat-core"/>
</dbReference>
<organism evidence="4 5">
    <name type="scientific">Abrus precatorius</name>
    <name type="common">Indian licorice</name>
    <name type="synonym">Glycine abrus</name>
    <dbReference type="NCBI Taxonomy" id="3816"/>
    <lineage>
        <taxon>Eukaryota</taxon>
        <taxon>Viridiplantae</taxon>
        <taxon>Streptophyta</taxon>
        <taxon>Embryophyta</taxon>
        <taxon>Tracheophyta</taxon>
        <taxon>Spermatophyta</taxon>
        <taxon>Magnoliopsida</taxon>
        <taxon>eudicotyledons</taxon>
        <taxon>Gunneridae</taxon>
        <taxon>Pentapetalae</taxon>
        <taxon>rosids</taxon>
        <taxon>fabids</taxon>
        <taxon>Fabales</taxon>
        <taxon>Fabaceae</taxon>
        <taxon>Papilionoideae</taxon>
        <taxon>50 kb inversion clade</taxon>
        <taxon>NPAAA clade</taxon>
        <taxon>indigoferoid/millettioid clade</taxon>
        <taxon>Abreae</taxon>
        <taxon>Abrus</taxon>
    </lineage>
</organism>
<dbReference type="PANTHER" id="PTHR42648">
    <property type="entry name" value="TRANSPOSASE, PUTATIVE-RELATED"/>
    <property type="match status" value="1"/>
</dbReference>
<accession>A0A8B8MJC9</accession>
<dbReference type="PROSITE" id="PS50994">
    <property type="entry name" value="INTEGRASE"/>
    <property type="match status" value="1"/>
</dbReference>
<sequence>MESLGLFLHKKFEALTVFKSFKICVEKEAGAFITCLRTDRGGEFTFKKFVDFCTQQDISRQLTATYTPQQNGVAERKNRTIMNAEVTFNNDADQSISESISEQIESPVARRATRIRRPPTWMTDYETNLLVEEDDELLAMMLTESADPHTFEEACTSQQWREAMKVEMEAIEKNNTWQLVDPPAEVTPIGIKWVFKTKFNENGHVEKYKARLVAKA</sequence>
<evidence type="ECO:0000259" key="3">
    <source>
        <dbReference type="PROSITE" id="PS50994"/>
    </source>
</evidence>
<reference evidence="4" key="1">
    <citation type="journal article" date="2019" name="Toxins">
        <title>Detection of Abrin-Like and Prepropulchellin-Like Toxin Genes and Transcripts Using Whole Genome Sequencing and Full-Length Transcript Sequencing of Abrus precatorius.</title>
        <authorList>
            <person name="Hovde B.T."/>
            <person name="Daligault H.E."/>
            <person name="Hanschen E.R."/>
            <person name="Kunde Y.A."/>
            <person name="Johnson M.B."/>
            <person name="Starkenburg S.R."/>
            <person name="Johnson S.L."/>
        </authorList>
    </citation>
    <scope>NUCLEOTIDE SEQUENCE [LARGE SCALE GENOMIC DNA]</scope>
</reference>
<dbReference type="AlphaFoldDB" id="A0A8B8MJC9"/>
<name>A0A8B8MJC9_ABRPR</name>
<dbReference type="OrthoDB" id="7473114at2759"/>
<dbReference type="Gene3D" id="3.30.420.10">
    <property type="entry name" value="Ribonuclease H-like superfamily/Ribonuclease H"/>
    <property type="match status" value="1"/>
</dbReference>
<gene>
    <name evidence="5" type="primary">LOC113874831</name>
</gene>
<protein>
    <submittedName>
        <fullName evidence="5">Uncharacterized protein LOC113874831</fullName>
    </submittedName>
</protein>
<dbReference type="InterPro" id="IPR013103">
    <property type="entry name" value="RVT_2"/>
</dbReference>
<dbReference type="SUPFAM" id="SSF53098">
    <property type="entry name" value="Ribonuclease H-like"/>
    <property type="match status" value="1"/>
</dbReference>
<dbReference type="GO" id="GO:0015074">
    <property type="term" value="P:DNA integration"/>
    <property type="evidence" value="ECO:0007669"/>
    <property type="project" value="InterPro"/>
</dbReference>
<dbReference type="GO" id="GO:0046872">
    <property type="term" value="F:metal ion binding"/>
    <property type="evidence" value="ECO:0007669"/>
    <property type="project" value="UniProtKB-KW"/>
</dbReference>
<dbReference type="GO" id="GO:0016787">
    <property type="term" value="F:hydrolase activity"/>
    <property type="evidence" value="ECO:0007669"/>
    <property type="project" value="UniProtKB-KW"/>
</dbReference>
<dbReference type="RefSeq" id="XP_027368846.1">
    <property type="nucleotide sequence ID" value="XM_027513045.1"/>
</dbReference>
<dbReference type="InterPro" id="IPR036397">
    <property type="entry name" value="RNaseH_sf"/>
</dbReference>
<keyword evidence="1" id="KW-0479">Metal-binding</keyword>
<dbReference type="KEGG" id="aprc:113874831"/>
<dbReference type="Proteomes" id="UP000694853">
    <property type="component" value="Unplaced"/>
</dbReference>
<dbReference type="Pfam" id="PF07727">
    <property type="entry name" value="RVT_2"/>
    <property type="match status" value="1"/>
</dbReference>
<dbReference type="GeneID" id="113874831"/>
<keyword evidence="2" id="KW-0378">Hydrolase</keyword>
<evidence type="ECO:0000313" key="5">
    <source>
        <dbReference type="RefSeq" id="XP_027368846.1"/>
    </source>
</evidence>
<dbReference type="InterPro" id="IPR012337">
    <property type="entry name" value="RNaseH-like_sf"/>
</dbReference>
<dbReference type="InterPro" id="IPR039537">
    <property type="entry name" value="Retrotran_Ty1/copia-like"/>
</dbReference>
<evidence type="ECO:0000256" key="1">
    <source>
        <dbReference type="ARBA" id="ARBA00022723"/>
    </source>
</evidence>
<reference evidence="5" key="2">
    <citation type="submission" date="2025-08" db="UniProtKB">
        <authorList>
            <consortium name="RefSeq"/>
        </authorList>
    </citation>
    <scope>IDENTIFICATION</scope>
    <source>
        <tissue evidence="5">Young leaves</tissue>
    </source>
</reference>
<keyword evidence="4" id="KW-1185">Reference proteome</keyword>
<evidence type="ECO:0000313" key="4">
    <source>
        <dbReference type="Proteomes" id="UP000694853"/>
    </source>
</evidence>
<dbReference type="PANTHER" id="PTHR42648:SF18">
    <property type="entry name" value="RETROTRANSPOSON, UNCLASSIFIED-LIKE PROTEIN"/>
    <property type="match status" value="1"/>
</dbReference>
<evidence type="ECO:0000256" key="2">
    <source>
        <dbReference type="ARBA" id="ARBA00022801"/>
    </source>
</evidence>
<feature type="domain" description="Integrase catalytic" evidence="3">
    <location>
        <begin position="1"/>
        <end position="132"/>
    </location>
</feature>
<proteinExistence type="predicted"/>
<dbReference type="GO" id="GO:0003676">
    <property type="term" value="F:nucleic acid binding"/>
    <property type="evidence" value="ECO:0007669"/>
    <property type="project" value="InterPro"/>
</dbReference>